<keyword evidence="3" id="KW-1185">Reference proteome</keyword>
<evidence type="ECO:0000256" key="1">
    <source>
        <dbReference type="SAM" id="SignalP"/>
    </source>
</evidence>
<evidence type="ECO:0008006" key="4">
    <source>
        <dbReference type="Google" id="ProtNLM"/>
    </source>
</evidence>
<evidence type="ECO:0000313" key="2">
    <source>
        <dbReference type="EMBL" id="AZQ12684.1"/>
    </source>
</evidence>
<dbReference type="Proteomes" id="UP000278437">
    <property type="component" value="Chromosome"/>
</dbReference>
<feature type="signal peptide" evidence="1">
    <location>
        <begin position="1"/>
        <end position="24"/>
    </location>
</feature>
<dbReference type="PROSITE" id="PS51257">
    <property type="entry name" value="PROKAR_LIPOPROTEIN"/>
    <property type="match status" value="1"/>
</dbReference>
<evidence type="ECO:0000313" key="3">
    <source>
        <dbReference type="Proteomes" id="UP000278437"/>
    </source>
</evidence>
<reference evidence="3" key="1">
    <citation type="submission" date="2017-03" db="EMBL/GenBank/DDBJ databases">
        <title>Full genome sequence of a non-lethal Shewanella isolate that potentiates virulence of Vibio parahaemolyticus causing acute hepatopancreatic necrosis disease (AHPND) in shrimp.</title>
        <authorList>
            <person name="Prachumwat A."/>
            <person name="Sritunyalucksana K."/>
        </authorList>
    </citation>
    <scope>NUCLEOTIDE SEQUENCE [LARGE SCALE GENOMIC DNA]</scope>
    <source>
        <strain evidence="3">TH2012</strain>
    </source>
</reference>
<dbReference type="EMBL" id="CP020373">
    <property type="protein sequence ID" value="AZQ12684.1"/>
    <property type="molecule type" value="Genomic_DNA"/>
</dbReference>
<name>A0ABN5U034_9GAMM</name>
<organism evidence="2 3">
    <name type="scientific">Shewanella khirikhana</name>
    <dbReference type="NCBI Taxonomy" id="1965282"/>
    <lineage>
        <taxon>Bacteria</taxon>
        <taxon>Pseudomonadati</taxon>
        <taxon>Pseudomonadota</taxon>
        <taxon>Gammaproteobacteria</taxon>
        <taxon>Alteromonadales</taxon>
        <taxon>Shewanellaceae</taxon>
        <taxon>Shewanella</taxon>
    </lineage>
</organism>
<feature type="chain" id="PRO_5045712451" description="Lipoprotein" evidence="1">
    <location>
        <begin position="25"/>
        <end position="248"/>
    </location>
</feature>
<sequence>MTIRSTLVTFAALTLITACTPLQQAPLVYSSKVIVGVDVSANANDAQGVSINLGVKSVDAAYVPVAVSKEGQTTIDKLEATYGKQTIMQTLEQVPGSKAKFDNLLKSKQDLTQAVNNRDSLASSKGIADPATQNAEQDVILKQAQLAKSEKDFIDMVSLLQTPRTDAMSTYGSFSSESGGAKDNASLNVGKVFSTGVASQHLTEAVKLSAIYANQTQCLEQQNKLIALADNADKPALAKLAIENCTPK</sequence>
<gene>
    <name evidence="2" type="ORF">STH12_03629</name>
</gene>
<proteinExistence type="predicted"/>
<dbReference type="RefSeq" id="WP_126168835.1">
    <property type="nucleotide sequence ID" value="NZ_CP020373.1"/>
</dbReference>
<keyword evidence="1" id="KW-0732">Signal</keyword>
<protein>
    <recommendedName>
        <fullName evidence="4">Lipoprotein</fullName>
    </recommendedName>
</protein>
<accession>A0ABN5U034</accession>